<evidence type="ECO:0000256" key="2">
    <source>
        <dbReference type="SAM" id="SignalP"/>
    </source>
</evidence>
<dbReference type="SUPFAM" id="SSF53850">
    <property type="entry name" value="Periplasmic binding protein-like II"/>
    <property type="match status" value="1"/>
</dbReference>
<gene>
    <name evidence="3" type="ORF">P3W85_18810</name>
</gene>
<keyword evidence="2" id="KW-0732">Signal</keyword>
<protein>
    <submittedName>
        <fullName evidence="3">Tripartite tricarboxylate transporter substrate binding protein</fullName>
    </submittedName>
</protein>
<dbReference type="RefSeq" id="WP_017227471.1">
    <property type="nucleotide sequence ID" value="NZ_JARJLM010000319.1"/>
</dbReference>
<dbReference type="Gene3D" id="3.40.190.10">
    <property type="entry name" value="Periplasmic binding protein-like II"/>
    <property type="match status" value="1"/>
</dbReference>
<reference evidence="3 4" key="1">
    <citation type="submission" date="2023-03" db="EMBL/GenBank/DDBJ databases">
        <title>Draft assemblies of triclosan tolerant bacteria isolated from returned activated sludge.</title>
        <authorList>
            <person name="Van Hamelsveld S."/>
        </authorList>
    </citation>
    <scope>NUCLEOTIDE SEQUENCE [LARGE SCALE GENOMIC DNA]</scope>
    <source>
        <strain evidence="3 4">GW210010_S58</strain>
    </source>
</reference>
<dbReference type="EMBL" id="JARJLM010000319">
    <property type="protein sequence ID" value="MDF3834993.1"/>
    <property type="molecule type" value="Genomic_DNA"/>
</dbReference>
<organism evidence="3 4">
    <name type="scientific">Cupriavidus basilensis</name>
    <dbReference type="NCBI Taxonomy" id="68895"/>
    <lineage>
        <taxon>Bacteria</taxon>
        <taxon>Pseudomonadati</taxon>
        <taxon>Pseudomonadota</taxon>
        <taxon>Betaproteobacteria</taxon>
        <taxon>Burkholderiales</taxon>
        <taxon>Burkholderiaceae</taxon>
        <taxon>Cupriavidus</taxon>
    </lineage>
</organism>
<evidence type="ECO:0000313" key="4">
    <source>
        <dbReference type="Proteomes" id="UP001216674"/>
    </source>
</evidence>
<dbReference type="Pfam" id="PF03401">
    <property type="entry name" value="TctC"/>
    <property type="match status" value="1"/>
</dbReference>
<keyword evidence="4" id="KW-1185">Reference proteome</keyword>
<feature type="chain" id="PRO_5046941390" evidence="2">
    <location>
        <begin position="24"/>
        <end position="322"/>
    </location>
</feature>
<dbReference type="Gene3D" id="3.40.190.150">
    <property type="entry name" value="Bordetella uptake gene, domain 1"/>
    <property type="match status" value="1"/>
</dbReference>
<accession>A0ABT6AQX8</accession>
<dbReference type="PIRSF" id="PIRSF017082">
    <property type="entry name" value="YflP"/>
    <property type="match status" value="1"/>
</dbReference>
<evidence type="ECO:0000313" key="3">
    <source>
        <dbReference type="EMBL" id="MDF3834993.1"/>
    </source>
</evidence>
<dbReference type="Proteomes" id="UP001216674">
    <property type="component" value="Unassembled WGS sequence"/>
</dbReference>
<feature type="signal peptide" evidence="2">
    <location>
        <begin position="1"/>
        <end position="23"/>
    </location>
</feature>
<dbReference type="CDD" id="cd07012">
    <property type="entry name" value="PBP2_Bug_TTT"/>
    <property type="match status" value="1"/>
</dbReference>
<proteinExistence type="inferred from homology"/>
<dbReference type="InterPro" id="IPR042100">
    <property type="entry name" value="Bug_dom1"/>
</dbReference>
<dbReference type="InterPro" id="IPR005064">
    <property type="entry name" value="BUG"/>
</dbReference>
<dbReference type="PANTHER" id="PTHR42928">
    <property type="entry name" value="TRICARBOXYLATE-BINDING PROTEIN"/>
    <property type="match status" value="1"/>
</dbReference>
<comment type="caution">
    <text evidence="3">The sequence shown here is derived from an EMBL/GenBank/DDBJ whole genome shotgun (WGS) entry which is preliminary data.</text>
</comment>
<comment type="similarity">
    <text evidence="1">Belongs to the UPF0065 (bug) family.</text>
</comment>
<name>A0ABT6AQX8_9BURK</name>
<sequence>MMMRLMMYVLWTAALLMVSPARAAYPDRPIVLVVPFAAGGPADVMARTLAKSMGTRIGQTIVVENRPGAGGLVGIAGVTRATADGYTLGMAGTGALVYAPFISPKMPFDPLKDVTHLSTMVSTPNLVVVNASSPFKSVADLLAAAKREPERFTVASAGVGSSTHVVGALFQREAGIRLRHVPYKGGAPAVQDLMGGQVDMFIAEVPAVAHLIKGGKLRALMVTDTKRLAALPDVPTAAEAGLPKVLAAGAYGIVAPRGLPEDVARKIVDAVTGALRAPDVVEKFAEQGGIGQSSTPDAYRALIKSEQGRWGPVIKAAGITAE</sequence>
<evidence type="ECO:0000256" key="1">
    <source>
        <dbReference type="ARBA" id="ARBA00006987"/>
    </source>
</evidence>
<dbReference type="PANTHER" id="PTHR42928:SF5">
    <property type="entry name" value="BLR1237 PROTEIN"/>
    <property type="match status" value="1"/>
</dbReference>